<keyword evidence="8 9" id="KW-0472">Membrane</keyword>
<dbReference type="PANTHER" id="PTHR33288:SF4">
    <property type="entry name" value="PHOTOSYSTEM I ASSEMBLY PROTEIN YCF4"/>
    <property type="match status" value="1"/>
</dbReference>
<evidence type="ECO:0000256" key="4">
    <source>
        <dbReference type="ARBA" id="ARBA00022531"/>
    </source>
</evidence>
<keyword evidence="4 9" id="KW-0602">Photosynthesis</keyword>
<reference evidence="10" key="2">
    <citation type="journal article" date="2022" name="Microbiol. Resour. Announc.">
        <title>Metagenome Sequencing to Explore Phylogenomics of Terrestrial Cyanobacteria.</title>
        <authorList>
            <person name="Ward R.D."/>
            <person name="Stajich J.E."/>
            <person name="Johansen J.R."/>
            <person name="Huntemann M."/>
            <person name="Clum A."/>
            <person name="Foster B."/>
            <person name="Foster B."/>
            <person name="Roux S."/>
            <person name="Palaniappan K."/>
            <person name="Varghese N."/>
            <person name="Mukherjee S."/>
            <person name="Reddy T.B.K."/>
            <person name="Daum C."/>
            <person name="Copeland A."/>
            <person name="Chen I.A."/>
            <person name="Ivanova N.N."/>
            <person name="Kyrpides N.C."/>
            <person name="Shapiro N."/>
            <person name="Eloe-Fadrosh E.A."/>
            <person name="Pietrasiak N."/>
        </authorList>
    </citation>
    <scope>NUCLEOTIDE SEQUENCE</scope>
    <source>
        <strain evidence="10">CPER-KK1</strain>
    </source>
</reference>
<dbReference type="GO" id="GO:0031676">
    <property type="term" value="C:plasma membrane-derived thylakoid membrane"/>
    <property type="evidence" value="ECO:0007669"/>
    <property type="project" value="UniProtKB-SubCell"/>
</dbReference>
<evidence type="ECO:0000256" key="8">
    <source>
        <dbReference type="ARBA" id="ARBA00023136"/>
    </source>
</evidence>
<dbReference type="AlphaFoldDB" id="A0A951PSY6"/>
<organism evidence="10 11">
    <name type="scientific">Symplocastrum torsivum CPER-KK1</name>
    <dbReference type="NCBI Taxonomy" id="450513"/>
    <lineage>
        <taxon>Bacteria</taxon>
        <taxon>Bacillati</taxon>
        <taxon>Cyanobacteriota</taxon>
        <taxon>Cyanophyceae</taxon>
        <taxon>Oscillatoriophycideae</taxon>
        <taxon>Oscillatoriales</taxon>
        <taxon>Microcoleaceae</taxon>
        <taxon>Symplocastrum</taxon>
    </lineage>
</organism>
<comment type="similarity">
    <text evidence="3 9">Belongs to the Ycf4 family.</text>
</comment>
<gene>
    <name evidence="9" type="primary">ycf4</name>
    <name evidence="10" type="ORF">KME25_30110</name>
</gene>
<comment type="function">
    <text evidence="1 9">Seems to be required for the assembly of the photosystem I complex.</text>
</comment>
<evidence type="ECO:0000313" key="11">
    <source>
        <dbReference type="Proteomes" id="UP000753908"/>
    </source>
</evidence>
<dbReference type="Pfam" id="PF02392">
    <property type="entry name" value="Ycf4"/>
    <property type="match status" value="1"/>
</dbReference>
<dbReference type="GO" id="GO:0015979">
    <property type="term" value="P:photosynthesis"/>
    <property type="evidence" value="ECO:0007669"/>
    <property type="project" value="UniProtKB-UniRule"/>
</dbReference>
<evidence type="ECO:0000313" key="10">
    <source>
        <dbReference type="EMBL" id="MBW4548651.1"/>
    </source>
</evidence>
<name>A0A951PSY6_9CYAN</name>
<evidence type="ECO:0000256" key="7">
    <source>
        <dbReference type="ARBA" id="ARBA00023078"/>
    </source>
</evidence>
<dbReference type="PANTHER" id="PTHR33288">
    <property type="match status" value="1"/>
</dbReference>
<dbReference type="EMBL" id="JAHHIF010000068">
    <property type="protein sequence ID" value="MBW4548651.1"/>
    <property type="molecule type" value="Genomic_DNA"/>
</dbReference>
<evidence type="ECO:0000256" key="3">
    <source>
        <dbReference type="ARBA" id="ARBA00008198"/>
    </source>
</evidence>
<comment type="subcellular location">
    <subcellularLocation>
        <location evidence="9">Cellular thylakoid membrane</location>
        <topology evidence="9">Multi-pass membrane protein</topology>
    </subcellularLocation>
    <subcellularLocation>
        <location evidence="2">Membrane</location>
        <topology evidence="2">Multi-pass membrane protein</topology>
    </subcellularLocation>
</comment>
<dbReference type="InterPro" id="IPR003359">
    <property type="entry name" value="PSI_Ycf4_assembly"/>
</dbReference>
<evidence type="ECO:0000256" key="2">
    <source>
        <dbReference type="ARBA" id="ARBA00004141"/>
    </source>
</evidence>
<protein>
    <recommendedName>
        <fullName evidence="9">Photosystem I assembly protein Ycf4</fullName>
    </recommendedName>
</protein>
<reference evidence="10" key="1">
    <citation type="submission" date="2021-05" db="EMBL/GenBank/DDBJ databases">
        <authorList>
            <person name="Pietrasiak N."/>
            <person name="Ward R."/>
            <person name="Stajich J.E."/>
            <person name="Kurbessoian T."/>
        </authorList>
    </citation>
    <scope>NUCLEOTIDE SEQUENCE</scope>
    <source>
        <strain evidence="10">CPER-KK1</strain>
    </source>
</reference>
<evidence type="ECO:0000256" key="6">
    <source>
        <dbReference type="ARBA" id="ARBA00022989"/>
    </source>
</evidence>
<dbReference type="HAMAP" id="MF_00437">
    <property type="entry name" value="Ycf4"/>
    <property type="match status" value="1"/>
</dbReference>
<keyword evidence="5 9" id="KW-0812">Transmembrane</keyword>
<sequence>MTASTTQQENRVIRQPVLGSRRFSNYWWATIVSIGGTGFLLAGLSSYLKVNLLPAGDATQLVFIPQGIAMGFYGVVALLLALYLWLVIVLDVGGGYNEFNKDTGMVHIFRWGFPGKNRKIEFSCRTQDVQSIRVDIREGINPRNALYLRAKDRREVPLTRVGQPLPLSELENQGAELARFFGVPLEGL</sequence>
<evidence type="ECO:0000256" key="5">
    <source>
        <dbReference type="ARBA" id="ARBA00022692"/>
    </source>
</evidence>
<accession>A0A951PSY6</accession>
<keyword evidence="7 9" id="KW-0793">Thylakoid</keyword>
<keyword evidence="6 9" id="KW-1133">Transmembrane helix</keyword>
<feature type="transmembrane region" description="Helical" evidence="9">
    <location>
        <begin position="68"/>
        <end position="90"/>
    </location>
</feature>
<feature type="transmembrane region" description="Helical" evidence="9">
    <location>
        <begin position="26"/>
        <end position="48"/>
    </location>
</feature>
<dbReference type="NCBIfam" id="NF002712">
    <property type="entry name" value="PRK02542.1"/>
    <property type="match status" value="1"/>
</dbReference>
<dbReference type="GO" id="GO:0009522">
    <property type="term" value="C:photosystem I"/>
    <property type="evidence" value="ECO:0007669"/>
    <property type="project" value="InterPro"/>
</dbReference>
<comment type="caution">
    <text evidence="10">The sequence shown here is derived from an EMBL/GenBank/DDBJ whole genome shotgun (WGS) entry which is preliminary data.</text>
</comment>
<evidence type="ECO:0000256" key="1">
    <source>
        <dbReference type="ARBA" id="ARBA00002862"/>
    </source>
</evidence>
<proteinExistence type="inferred from homology"/>
<dbReference type="Proteomes" id="UP000753908">
    <property type="component" value="Unassembled WGS sequence"/>
</dbReference>
<evidence type="ECO:0000256" key="9">
    <source>
        <dbReference type="HAMAP-Rule" id="MF_00437"/>
    </source>
</evidence>